<comment type="subcellular location">
    <subcellularLocation>
        <location evidence="2 12">Bacterial flagellum basal body</location>
    </subcellularLocation>
    <subcellularLocation>
        <location evidence="3">Cell membrane</location>
        <topology evidence="3">Multi-pass membrane protein</topology>
    </subcellularLocation>
</comment>
<keyword evidence="17" id="KW-0282">Flagellum</keyword>
<dbReference type="NCBIfam" id="TIGR00206">
    <property type="entry name" value="fliF"/>
    <property type="match status" value="1"/>
</dbReference>
<dbReference type="GO" id="GO:0005886">
    <property type="term" value="C:plasma membrane"/>
    <property type="evidence" value="ECO:0007669"/>
    <property type="project" value="UniProtKB-SubCell"/>
</dbReference>
<keyword evidence="17" id="KW-0969">Cilium</keyword>
<comment type="similarity">
    <text evidence="4 12">Belongs to the FliF family.</text>
</comment>
<keyword evidence="9 14" id="KW-0472">Membrane</keyword>
<dbReference type="PANTHER" id="PTHR30046:SF0">
    <property type="entry name" value="FLAGELLAR M-RING PROTEIN"/>
    <property type="match status" value="1"/>
</dbReference>
<evidence type="ECO:0000256" key="11">
    <source>
        <dbReference type="ARBA" id="ARBA00025936"/>
    </source>
</evidence>
<evidence type="ECO:0000256" key="1">
    <source>
        <dbReference type="ARBA" id="ARBA00003820"/>
    </source>
</evidence>
<evidence type="ECO:0000313" key="17">
    <source>
        <dbReference type="EMBL" id="QGU88534.1"/>
    </source>
</evidence>
<evidence type="ECO:0000256" key="14">
    <source>
        <dbReference type="SAM" id="Phobius"/>
    </source>
</evidence>
<sequence>MGEKLKSLLAGLPVEKMKKGWLPVAGALAATAIIVALLWQNNSHYTMLFGAQQNIPVAQVVEVLGGEQIPYRVEPQSGSLMVRESDLPKARMALAAKGIRAQSPAGYELMDKEEALGISQFLQNVRFKRSLEGELAQSIMALNAVEFARVHLGISETSSFVLSNKPDSSASVVLRLRYGQELADEQVSAIVHLVAGSMPGLKPQQVRVVDQNGTLLSSDQYDLSRRQGGKAGSEAIQRMRQDTERSLANVLMPVIGSENFRVSVVPQLNFSQIEETQERFIGQPRPASESMTQENTTELLAIGIPGSLSNRPVNPPASKEEDESAKPQATRNQAQRKFHYDRDVRHIRHPGFQLEKMSVAVVLNQNSPVVKAWTAKQREQVEVMLVQAAGIDAERGDILTMTMLSFSEVEPHVEPDVPWWERQTVIDWSKRGGIALLVTVITLFGLLPMLRRIGRRTEKPATAKMQASVPAPSGSDEDGESDGQATSLPVGSFQGEENLPPSSSGLETKIAFLQTLAQSETDRVAEVIKQWISSNERSSSRK</sequence>
<feature type="region of interest" description="Disordered" evidence="13">
    <location>
        <begin position="458"/>
        <end position="504"/>
    </location>
</feature>
<evidence type="ECO:0000313" key="18">
    <source>
        <dbReference type="Proteomes" id="UP000424752"/>
    </source>
</evidence>
<dbReference type="GO" id="GO:0009431">
    <property type="term" value="C:bacterial-type flagellum basal body, MS ring"/>
    <property type="evidence" value="ECO:0007669"/>
    <property type="project" value="InterPro"/>
</dbReference>
<dbReference type="InterPro" id="IPR000067">
    <property type="entry name" value="FlgMring_FliF"/>
</dbReference>
<evidence type="ECO:0000256" key="12">
    <source>
        <dbReference type="PIRNR" id="PIRNR004862"/>
    </source>
</evidence>
<evidence type="ECO:0000256" key="10">
    <source>
        <dbReference type="ARBA" id="ARBA00023143"/>
    </source>
</evidence>
<feature type="region of interest" description="Disordered" evidence="13">
    <location>
        <begin position="304"/>
        <end position="338"/>
    </location>
</feature>
<dbReference type="RefSeq" id="WP_156287798.1">
    <property type="nucleotide sequence ID" value="NZ_CP046509.1"/>
</dbReference>
<keyword evidence="6" id="KW-1003">Cell membrane</keyword>
<keyword evidence="17" id="KW-0966">Cell projection</keyword>
<evidence type="ECO:0000256" key="9">
    <source>
        <dbReference type="ARBA" id="ARBA00023136"/>
    </source>
</evidence>
<dbReference type="Pfam" id="PF08345">
    <property type="entry name" value="YscJ_FliF_C"/>
    <property type="match status" value="1"/>
</dbReference>
<evidence type="ECO:0000256" key="8">
    <source>
        <dbReference type="ARBA" id="ARBA00022989"/>
    </source>
</evidence>
<evidence type="ECO:0000256" key="2">
    <source>
        <dbReference type="ARBA" id="ARBA00004117"/>
    </source>
</evidence>
<evidence type="ECO:0000256" key="6">
    <source>
        <dbReference type="ARBA" id="ARBA00022475"/>
    </source>
</evidence>
<dbReference type="KEGG" id="erwi:GN242_15485"/>
<dbReference type="InterPro" id="IPR045851">
    <property type="entry name" value="AMP-bd_C_sf"/>
</dbReference>
<dbReference type="Gene3D" id="3.30.300.30">
    <property type="match status" value="1"/>
</dbReference>
<feature type="transmembrane region" description="Helical" evidence="14">
    <location>
        <begin position="21"/>
        <end position="39"/>
    </location>
</feature>
<dbReference type="EMBL" id="CP046509">
    <property type="protein sequence ID" value="QGU88534.1"/>
    <property type="molecule type" value="Genomic_DNA"/>
</dbReference>
<evidence type="ECO:0000256" key="4">
    <source>
        <dbReference type="ARBA" id="ARBA00007971"/>
    </source>
</evidence>
<evidence type="ECO:0000259" key="16">
    <source>
        <dbReference type="Pfam" id="PF08345"/>
    </source>
</evidence>
<keyword evidence="8 14" id="KW-1133">Transmembrane helix</keyword>
<dbReference type="AlphaFoldDB" id="A0A6I6EF67"/>
<name>A0A6I6EF67_9GAMM</name>
<evidence type="ECO:0000256" key="3">
    <source>
        <dbReference type="ARBA" id="ARBA00004651"/>
    </source>
</evidence>
<dbReference type="InterPro" id="IPR006182">
    <property type="entry name" value="FliF_N_dom"/>
</dbReference>
<evidence type="ECO:0000259" key="15">
    <source>
        <dbReference type="Pfam" id="PF01514"/>
    </source>
</evidence>
<keyword evidence="10 12" id="KW-0975">Bacterial flagellum</keyword>
<evidence type="ECO:0000256" key="13">
    <source>
        <dbReference type="SAM" id="MobiDB-lite"/>
    </source>
</evidence>
<dbReference type="PIRSF" id="PIRSF004862">
    <property type="entry name" value="FliF"/>
    <property type="match status" value="1"/>
</dbReference>
<evidence type="ECO:0000256" key="5">
    <source>
        <dbReference type="ARBA" id="ARBA00017949"/>
    </source>
</evidence>
<evidence type="ECO:0000256" key="7">
    <source>
        <dbReference type="ARBA" id="ARBA00022692"/>
    </source>
</evidence>
<dbReference type="Proteomes" id="UP000424752">
    <property type="component" value="Chromosome"/>
</dbReference>
<feature type="domain" description="Flagellar M-ring C-terminal" evidence="16">
    <location>
        <begin position="251"/>
        <end position="406"/>
    </location>
</feature>
<accession>A0A6I6EF67</accession>
<dbReference type="InterPro" id="IPR013556">
    <property type="entry name" value="Flag_M-ring_C"/>
</dbReference>
<dbReference type="GO" id="GO:0003774">
    <property type="term" value="F:cytoskeletal motor activity"/>
    <property type="evidence" value="ECO:0007669"/>
    <property type="project" value="InterPro"/>
</dbReference>
<proteinExistence type="inferred from homology"/>
<gene>
    <name evidence="17" type="primary">fliF</name>
    <name evidence="17" type="ORF">GN242_15485</name>
</gene>
<dbReference type="GO" id="GO:0071973">
    <property type="term" value="P:bacterial-type flagellum-dependent cell motility"/>
    <property type="evidence" value="ECO:0007669"/>
    <property type="project" value="InterPro"/>
</dbReference>
<feature type="transmembrane region" description="Helical" evidence="14">
    <location>
        <begin position="432"/>
        <end position="450"/>
    </location>
</feature>
<comment type="function">
    <text evidence="1 12">The M ring may be actively involved in energy transduction.</text>
</comment>
<dbReference type="PRINTS" id="PR01009">
    <property type="entry name" value="FLGMRINGFLIF"/>
</dbReference>
<organism evidence="17 18">
    <name type="scientific">Erwinia sorbitola</name>
    <dbReference type="NCBI Taxonomy" id="2681984"/>
    <lineage>
        <taxon>Bacteria</taxon>
        <taxon>Pseudomonadati</taxon>
        <taxon>Pseudomonadota</taxon>
        <taxon>Gammaproteobacteria</taxon>
        <taxon>Enterobacterales</taxon>
        <taxon>Erwiniaceae</taxon>
        <taxon>Erwinia</taxon>
    </lineage>
</organism>
<dbReference type="Pfam" id="PF01514">
    <property type="entry name" value="YscJ_FliF"/>
    <property type="match status" value="1"/>
</dbReference>
<dbReference type="PANTHER" id="PTHR30046">
    <property type="entry name" value="FLAGELLAR M-RING PROTEIN"/>
    <property type="match status" value="1"/>
</dbReference>
<keyword evidence="7 14" id="KW-0812">Transmembrane</keyword>
<protein>
    <recommendedName>
        <fullName evidence="5 12">Flagellar M-ring protein</fullName>
    </recommendedName>
</protein>
<reference evidence="17 18" key="1">
    <citation type="submission" date="2019-12" db="EMBL/GenBank/DDBJ databases">
        <title>Erwinia sp. nov., isolated from droppings of birds in the Qinghai-Tiebt plateau of China.</title>
        <authorList>
            <person name="Ge Y."/>
        </authorList>
    </citation>
    <scope>NUCLEOTIDE SEQUENCE [LARGE SCALE GENOMIC DNA]</scope>
    <source>
        <strain evidence="17 18">J780</strain>
    </source>
</reference>
<feature type="domain" description="Flagellar M-ring N-terminal" evidence="15">
    <location>
        <begin position="41"/>
        <end position="217"/>
    </location>
</feature>
<dbReference type="InterPro" id="IPR043427">
    <property type="entry name" value="YscJ/FliF"/>
</dbReference>
<comment type="subunit">
    <text evidence="11">The basal body constitutes a major portion of the flagellar organelle and consists of four rings (L,P,S, and M) mounted on a central rod. The M ring is integral to the inner membrane of the cell and may be connected to the flagellar rod via the S ring. The S (supramembrane ring) lies just distal to the M ring. The L and P rings lie in the outer membrane and the periplasmic space, respectively.</text>
</comment>